<reference evidence="2 3" key="1">
    <citation type="submission" date="2020-08" db="EMBL/GenBank/DDBJ databases">
        <title>Genomic Encyclopedia of Type Strains, Phase IV (KMG-IV): sequencing the most valuable type-strain genomes for metagenomic binning, comparative biology and taxonomic classification.</title>
        <authorList>
            <person name="Goeker M."/>
        </authorList>
    </citation>
    <scope>NUCLEOTIDE SEQUENCE [LARGE SCALE GENOMIC DNA]</scope>
    <source>
        <strain evidence="2 3">DSM 100044</strain>
    </source>
</reference>
<evidence type="ECO:0000313" key="3">
    <source>
        <dbReference type="Proteomes" id="UP000546200"/>
    </source>
</evidence>
<evidence type="ECO:0000256" key="1">
    <source>
        <dbReference type="SAM" id="MobiDB-lite"/>
    </source>
</evidence>
<comment type="caution">
    <text evidence="2">The sequence shown here is derived from an EMBL/GenBank/DDBJ whole genome shotgun (WGS) entry which is preliminary data.</text>
</comment>
<dbReference type="EMBL" id="JACIJK010000002">
    <property type="protein sequence ID" value="MBB5714052.1"/>
    <property type="molecule type" value="Genomic_DNA"/>
</dbReference>
<name>A0A7W9EUV5_9SPHN</name>
<feature type="region of interest" description="Disordered" evidence="1">
    <location>
        <begin position="35"/>
        <end position="77"/>
    </location>
</feature>
<feature type="compositionally biased region" description="Basic and acidic residues" evidence="1">
    <location>
        <begin position="53"/>
        <end position="68"/>
    </location>
</feature>
<evidence type="ECO:0000313" key="2">
    <source>
        <dbReference type="EMBL" id="MBB5714052.1"/>
    </source>
</evidence>
<keyword evidence="3" id="KW-1185">Reference proteome</keyword>
<proteinExistence type="predicted"/>
<dbReference type="RefSeq" id="WP_184055015.1">
    <property type="nucleotide sequence ID" value="NZ_JACIJK010000002.1"/>
</dbReference>
<accession>A0A7W9EUV5</accession>
<dbReference type="AlphaFoldDB" id="A0A7W9EUV5"/>
<dbReference type="Proteomes" id="UP000546200">
    <property type="component" value="Unassembled WGS sequence"/>
</dbReference>
<sequence length="106" mass="11338">MAQIRALKRNLGSLDQALSRFPTAPLTVPAGAQFTGRTGSFGGPVEMRAVTGESRDPGDLRERIHDGRNNGQSSKSAAFRLPREADIVGGMAVRFVLDGLSDAEQR</sequence>
<gene>
    <name evidence="2" type="ORF">FHS94_000875</name>
</gene>
<organism evidence="2 3">
    <name type="scientific">Sphingomonas aerophila</name>
    <dbReference type="NCBI Taxonomy" id="1344948"/>
    <lineage>
        <taxon>Bacteria</taxon>
        <taxon>Pseudomonadati</taxon>
        <taxon>Pseudomonadota</taxon>
        <taxon>Alphaproteobacteria</taxon>
        <taxon>Sphingomonadales</taxon>
        <taxon>Sphingomonadaceae</taxon>
        <taxon>Sphingomonas</taxon>
    </lineage>
</organism>
<protein>
    <submittedName>
        <fullName evidence="2">Uncharacterized protein</fullName>
    </submittedName>
</protein>